<dbReference type="SUPFAM" id="SSF49785">
    <property type="entry name" value="Galactose-binding domain-like"/>
    <property type="match status" value="2"/>
</dbReference>
<comment type="catalytic activity">
    <reaction evidence="2">
        <text>allantoate + H2O = (S)-ureidoglycolate + urea</text>
        <dbReference type="Rhea" id="RHEA:11016"/>
        <dbReference type="ChEBI" id="CHEBI:15377"/>
        <dbReference type="ChEBI" id="CHEBI:16199"/>
        <dbReference type="ChEBI" id="CHEBI:17536"/>
        <dbReference type="ChEBI" id="CHEBI:57296"/>
        <dbReference type="EC" id="3.5.3.4"/>
    </reaction>
</comment>
<dbReference type="PANTHER" id="PTHR12045:SF3">
    <property type="entry name" value="INACTIVE ALLANTOICASE-RELATED"/>
    <property type="match status" value="1"/>
</dbReference>
<dbReference type="UniPathway" id="UPA00395">
    <property type="reaction ID" value="UER00654"/>
</dbReference>
<dbReference type="OrthoDB" id="2078334at2"/>
<dbReference type="EC" id="3.5.3.4" evidence="2"/>
<dbReference type="PIRSF" id="PIRSF016516">
    <property type="entry name" value="Allantoicase"/>
    <property type="match status" value="1"/>
</dbReference>
<keyword evidence="2" id="KW-0659">Purine metabolism</keyword>
<dbReference type="NCBIfam" id="TIGR02961">
    <property type="entry name" value="allantoicase"/>
    <property type="match status" value="1"/>
</dbReference>
<keyword evidence="5" id="KW-1185">Reference proteome</keyword>
<dbReference type="PANTHER" id="PTHR12045">
    <property type="entry name" value="ALLANTOICASE"/>
    <property type="match status" value="1"/>
</dbReference>
<dbReference type="RefSeq" id="WP_145862014.1">
    <property type="nucleotide sequence ID" value="NZ_RPFW01000011.1"/>
</dbReference>
<dbReference type="GO" id="GO:0004037">
    <property type="term" value="F:allantoicase activity"/>
    <property type="evidence" value="ECO:0007669"/>
    <property type="project" value="UniProtKB-UniRule"/>
</dbReference>
<protein>
    <recommendedName>
        <fullName evidence="2">Probable allantoicase</fullName>
        <ecNumber evidence="2">3.5.3.4</ecNumber>
    </recommendedName>
    <alternativeName>
        <fullName evidence="2">Allantoate amidinohydrolase</fullName>
    </alternativeName>
</protein>
<evidence type="ECO:0000259" key="3">
    <source>
        <dbReference type="Pfam" id="PF03561"/>
    </source>
</evidence>
<proteinExistence type="inferred from homology"/>
<feature type="domain" description="Allantoicase" evidence="3">
    <location>
        <begin position="198"/>
        <end position="332"/>
    </location>
</feature>
<evidence type="ECO:0000313" key="4">
    <source>
        <dbReference type="EMBL" id="TVY99906.1"/>
    </source>
</evidence>
<dbReference type="Proteomes" id="UP000460272">
    <property type="component" value="Unassembled WGS sequence"/>
</dbReference>
<sequence length="349" mass="37492">MSTDDASGALAFPDLASRALRGSVVAASDEFFAEKENLIKPGTATFRPATFGHKGQVYDGWETRRRRSPAGGLPAADEHDWAIVRLGAPGVVHAVIVDTAHFTGNFPQACSVEGCYLAGYAPAASLASAQWTEIVPRSPLTGDARHVFTVAPGPRFSHVRLTIYPDGGVARLRVHGEVVPDPALLDGLTFDLAALENGGDVRACSDRFYSSPRNAISPGLSRVMGEGWETRRRRSDGNEWLIVGFAAPAFVSLAEIDTSGYIGNSPGMASLRGYAGGDWEQDSSWTELLPRTALLPDTVHRFRLSQAEACDLVRLDVFPDGGVARLRLYGSPTPDGLAEMRRRWAATQA</sequence>
<dbReference type="GO" id="GO:0000256">
    <property type="term" value="P:allantoin catabolic process"/>
    <property type="evidence" value="ECO:0007669"/>
    <property type="project" value="UniProtKB-UniRule"/>
</dbReference>
<evidence type="ECO:0000256" key="2">
    <source>
        <dbReference type="HAMAP-Rule" id="MF_00813"/>
    </source>
</evidence>
<dbReference type="EMBL" id="RPFW01000011">
    <property type="protein sequence ID" value="TVY99906.1"/>
    <property type="molecule type" value="Genomic_DNA"/>
</dbReference>
<keyword evidence="2 4" id="KW-0378">Hydrolase</keyword>
<dbReference type="InterPro" id="IPR008979">
    <property type="entry name" value="Galactose-bd-like_sf"/>
</dbReference>
<name>A0A6P2BMQ6_9ACTN</name>
<dbReference type="GO" id="GO:0006144">
    <property type="term" value="P:purine nucleobase metabolic process"/>
    <property type="evidence" value="ECO:0007669"/>
    <property type="project" value="UniProtKB-KW"/>
</dbReference>
<dbReference type="Gene3D" id="2.60.120.260">
    <property type="entry name" value="Galactose-binding domain-like"/>
    <property type="match status" value="2"/>
</dbReference>
<comment type="similarity">
    <text evidence="1 2">Belongs to the allantoicase family.</text>
</comment>
<organism evidence="4 5">
    <name type="scientific">Trebonia kvetii</name>
    <dbReference type="NCBI Taxonomy" id="2480626"/>
    <lineage>
        <taxon>Bacteria</taxon>
        <taxon>Bacillati</taxon>
        <taxon>Actinomycetota</taxon>
        <taxon>Actinomycetes</taxon>
        <taxon>Streptosporangiales</taxon>
        <taxon>Treboniaceae</taxon>
        <taxon>Trebonia</taxon>
    </lineage>
</organism>
<feature type="domain" description="Allantoicase" evidence="3">
    <location>
        <begin position="22"/>
        <end position="178"/>
    </location>
</feature>
<dbReference type="Pfam" id="PF03561">
    <property type="entry name" value="Allantoicase"/>
    <property type="match status" value="2"/>
</dbReference>
<accession>A0A6P2BMQ6</accession>
<evidence type="ECO:0000313" key="5">
    <source>
        <dbReference type="Proteomes" id="UP000460272"/>
    </source>
</evidence>
<dbReference type="InterPro" id="IPR005164">
    <property type="entry name" value="Allantoicase"/>
</dbReference>
<gene>
    <name evidence="2 4" type="primary">alc</name>
    <name evidence="4" type="ORF">EAS64_40435</name>
</gene>
<dbReference type="HAMAP" id="MF_00813">
    <property type="entry name" value="Allantoicase"/>
    <property type="match status" value="1"/>
</dbReference>
<reference evidence="4 5" key="1">
    <citation type="submission" date="2018-11" db="EMBL/GenBank/DDBJ databases">
        <title>Trebonia kvetii gen.nov., sp.nov., a novel acidophilic actinobacterium, and proposal of the new actinobacterial family Treboniaceae fam. nov.</title>
        <authorList>
            <person name="Rapoport D."/>
            <person name="Sagova-Mareckova M."/>
            <person name="Sedlacek I."/>
            <person name="Provaznik J."/>
            <person name="Kralova S."/>
            <person name="Pavlinic D."/>
            <person name="Benes V."/>
            <person name="Kopecky J."/>
        </authorList>
    </citation>
    <scope>NUCLEOTIDE SEQUENCE [LARGE SCALE GENOMIC DNA]</scope>
    <source>
        <strain evidence="4 5">15Tr583</strain>
    </source>
</reference>
<comment type="pathway">
    <text evidence="2">Nitrogen metabolism; (S)-allantoin degradation; (S)-ureidoglycolate from allantoate (aminidohydrolase route): step 1/1.</text>
</comment>
<evidence type="ECO:0000256" key="1">
    <source>
        <dbReference type="ARBA" id="ARBA00009242"/>
    </source>
</evidence>
<dbReference type="InterPro" id="IPR015908">
    <property type="entry name" value="Allantoicase_dom"/>
</dbReference>
<dbReference type="AlphaFoldDB" id="A0A6P2BMQ6"/>
<comment type="caution">
    <text evidence="4">The sequence shown here is derived from an EMBL/GenBank/DDBJ whole genome shotgun (WGS) entry which is preliminary data.</text>
</comment>